<gene>
    <name evidence="2" type="ORF">GCM10011583_66280</name>
</gene>
<keyword evidence="3" id="KW-1185">Reference proteome</keyword>
<reference evidence="3" key="1">
    <citation type="journal article" date="2019" name="Int. J. Syst. Evol. Microbiol.">
        <title>The Global Catalogue of Microorganisms (GCM) 10K type strain sequencing project: providing services to taxonomists for standard genome sequencing and annotation.</title>
        <authorList>
            <consortium name="The Broad Institute Genomics Platform"/>
            <consortium name="The Broad Institute Genome Sequencing Center for Infectious Disease"/>
            <person name="Wu L."/>
            <person name="Ma J."/>
        </authorList>
    </citation>
    <scope>NUCLEOTIDE SEQUENCE [LARGE SCALE GENOMIC DNA]</scope>
    <source>
        <strain evidence="3">CGMCC 4.7275</strain>
    </source>
</reference>
<accession>A0ABQ2EX25</accession>
<dbReference type="RefSeq" id="WP_189111286.1">
    <property type="nucleotide sequence ID" value="NZ_BMMV01000031.1"/>
</dbReference>
<dbReference type="PANTHER" id="PTHR37017">
    <property type="entry name" value="AB HYDROLASE-1 DOMAIN-CONTAINING PROTEIN-RELATED"/>
    <property type="match status" value="1"/>
</dbReference>
<organism evidence="2 3">
    <name type="scientific">Streptomyces camponoticapitis</name>
    <dbReference type="NCBI Taxonomy" id="1616125"/>
    <lineage>
        <taxon>Bacteria</taxon>
        <taxon>Bacillati</taxon>
        <taxon>Actinomycetota</taxon>
        <taxon>Actinomycetes</taxon>
        <taxon>Kitasatosporales</taxon>
        <taxon>Streptomycetaceae</taxon>
        <taxon>Streptomyces</taxon>
    </lineage>
</organism>
<dbReference type="InterPro" id="IPR052897">
    <property type="entry name" value="Sec-Metab_Biosynth_Hydrolase"/>
</dbReference>
<dbReference type="InterPro" id="IPR000073">
    <property type="entry name" value="AB_hydrolase_1"/>
</dbReference>
<feature type="domain" description="AB hydrolase-1" evidence="1">
    <location>
        <begin position="9"/>
        <end position="229"/>
    </location>
</feature>
<keyword evidence="2" id="KW-0378">Hydrolase</keyword>
<comment type="caution">
    <text evidence="2">The sequence shown here is derived from an EMBL/GenBank/DDBJ whole genome shotgun (WGS) entry which is preliminary data.</text>
</comment>
<dbReference type="InterPro" id="IPR029058">
    <property type="entry name" value="AB_hydrolase_fold"/>
</dbReference>
<proteinExistence type="predicted"/>
<name>A0ABQ2EX25_9ACTN</name>
<evidence type="ECO:0000259" key="1">
    <source>
        <dbReference type="Pfam" id="PF12697"/>
    </source>
</evidence>
<dbReference type="GO" id="GO:0016787">
    <property type="term" value="F:hydrolase activity"/>
    <property type="evidence" value="ECO:0007669"/>
    <property type="project" value="UniProtKB-KW"/>
</dbReference>
<dbReference type="Pfam" id="PF12697">
    <property type="entry name" value="Abhydrolase_6"/>
    <property type="match status" value="1"/>
</dbReference>
<dbReference type="Gene3D" id="3.40.50.1820">
    <property type="entry name" value="alpha/beta hydrolase"/>
    <property type="match status" value="1"/>
</dbReference>
<protein>
    <submittedName>
        <fullName evidence="2">Alpha/beta hydrolase</fullName>
    </submittedName>
</protein>
<evidence type="ECO:0000313" key="2">
    <source>
        <dbReference type="EMBL" id="GGK24983.1"/>
    </source>
</evidence>
<sequence length="238" mass="24566">MKTAGRPTVVLVHGAFADASSWAGVISRLQQNNVRALAVANELRGGAYDGARLAALLHDLEGPVVLVGHSYGGVVIAEAASRASNVNSLVFVGAFALEEGESPMDLLGRFPANDLGSALVPMALPGVGDAEETWLRIDESAYSKVFAADVDPTRAKVLAVSQRPILASAFDEKAGPAAWRTVPTHHLITAADEAIPAEAQRAMATRTGGTSTEIAASHAVAVSRPGAVTAVILEALKD</sequence>
<evidence type="ECO:0000313" key="3">
    <source>
        <dbReference type="Proteomes" id="UP000660265"/>
    </source>
</evidence>
<dbReference type="SUPFAM" id="SSF53474">
    <property type="entry name" value="alpha/beta-Hydrolases"/>
    <property type="match status" value="1"/>
</dbReference>
<dbReference type="PANTHER" id="PTHR37017:SF11">
    <property type="entry name" value="ESTERASE_LIPASE_THIOESTERASE DOMAIN-CONTAINING PROTEIN"/>
    <property type="match status" value="1"/>
</dbReference>
<dbReference type="Proteomes" id="UP000660265">
    <property type="component" value="Unassembled WGS sequence"/>
</dbReference>
<dbReference type="EMBL" id="BMMV01000031">
    <property type="protein sequence ID" value="GGK24983.1"/>
    <property type="molecule type" value="Genomic_DNA"/>
</dbReference>